<feature type="coiled-coil region" evidence="8">
    <location>
        <begin position="1081"/>
        <end position="1146"/>
    </location>
</feature>
<dbReference type="KEGG" id="crb:17891332"/>
<dbReference type="SMART" id="SM00129">
    <property type="entry name" value="KISc"/>
    <property type="match status" value="1"/>
</dbReference>
<dbReference type="InterPro" id="IPR019821">
    <property type="entry name" value="Kinesin_motor_CS"/>
</dbReference>
<keyword evidence="3 7" id="KW-0067">ATP-binding</keyword>
<organism evidence="11 12">
    <name type="scientific">Capsella rubella</name>
    <dbReference type="NCBI Taxonomy" id="81985"/>
    <lineage>
        <taxon>Eukaryota</taxon>
        <taxon>Viridiplantae</taxon>
        <taxon>Streptophyta</taxon>
        <taxon>Embryophyta</taxon>
        <taxon>Tracheophyta</taxon>
        <taxon>Spermatophyta</taxon>
        <taxon>Magnoliopsida</taxon>
        <taxon>eudicotyledons</taxon>
        <taxon>Gunneridae</taxon>
        <taxon>Pentapetalae</taxon>
        <taxon>rosids</taxon>
        <taxon>malvids</taxon>
        <taxon>Brassicales</taxon>
        <taxon>Brassicaceae</taxon>
        <taxon>Camelineae</taxon>
        <taxon>Capsella</taxon>
    </lineage>
</organism>
<keyword evidence="4 8" id="KW-0175">Coiled coil</keyword>
<evidence type="ECO:0000256" key="8">
    <source>
        <dbReference type="SAM" id="Coils"/>
    </source>
</evidence>
<name>R0HJ69_9BRAS</name>
<dbReference type="GO" id="GO:0080175">
    <property type="term" value="P:phragmoplast microtubule organization"/>
    <property type="evidence" value="ECO:0007669"/>
    <property type="project" value="UniProtKB-ARBA"/>
</dbReference>
<evidence type="ECO:0000259" key="10">
    <source>
        <dbReference type="PROSITE" id="PS50067"/>
    </source>
</evidence>
<dbReference type="PANTHER" id="PTHR37739">
    <property type="entry name" value="KINESIN-LIKE PROTEIN KIN-12D"/>
    <property type="match status" value="1"/>
</dbReference>
<sequence length="1343" mass="149888">MKHFMMPRNAILRDMGESQSPNPSLTKSKSQRKVRSAKENAPPPDLNSLMPDHRSSPAKLKSHLPPRPPSSNPLKRKLIAEATADNGVATGVSDSGVKVIVRMKPPSKGEEEEMIVKKISNDALTINEQTFTFDSIADPESTQDEIFQLVGAPLVENCLAGFNSSVFAYGQTGSGKTYTMWGPANGLLEEHLSGDQRGLTPRVFELLFSRISEEQAKHADRQLNYQCRCSFLEIYNEQITDLLEPSQKNLMIREDVKSGVYVENLTEEYVKNLKDLSKLLVKGLANRRTGATSVNAESSRSHCVFTCVVESHCKSVADGLSSFKTSRINLVDLAGSERQKLTAAAGDRLKEAGNINRSLSQLGNLINILAEISQTGKQRHIPYRDSRLTFLLQESLGGNAKLAMVCAVSPSQSCRSETFSTLRFAQRAKAIQNKAVVNEVMQDDVNFLREVIRQLRDELQRVKDNNNNPTNPNASYATSWNARRSLSLLRSFGLGHPKSLPNGDDDGDTEMEIDEEAVERLCAQMGLSPPAEDNNQDMSRVEKIKSSLQTVALKDDSYNNSHLKSSEVPFTGKKFPEDTDVNMEDASCQTENSGSETDNALTVADTSITTDQIKVATQTMDDGSGVQPTPITNSLHSCISDRNQGNSPSKVENIPLCHDLVLEADASAIVSVADLSNDAEQVSVNPVSPCLSIDPVSVSPVLIPPTESASPKIRNSRKSLRTMSMSTASQKDIERANESTTEIVEPSPAMSTEMLNLYSALSTKKSAAFPVPTRQLAASLHRGMKLLDSYRQSTAQRRSTFGLPHKALDCKPSTVLSKADVGVQTYPEADIIAEENPKEVLCSKCKGSAECDDQDISDTSTLQLVPINNSEGSEKSNFQVPKAVEKVLAGSIRREMAMEEFCTKQASEISQLNRLVQQYKHERECNAIIGQTREDKIVRLESLMDGVLSKDDFLDEEFASLMHEHKLLKDMYENHPEVLQTRIELKRVQEELESFKNFYGDMGEREVLLEEIHDLKAQLQCYTDPSLTSARKRASLLKLTYACDPNQAPPLNTIPEAVDESPEKTLEHERHRWTEAESNWISLAEELRTELDNNRLQMEKQKRELDTEKRCTEELTEAMQMAMQGHARMIEQYADLEEKHIQLLARHRRIREGIDDVKKAAARAGVKGAESRFINALAAEISALKVQREKEAQYFRDENKSLQSQLRDTAEAVQAAGELLVRLKEAEEGLTHAQKRAMDAEYEASQAYKKMDKLKRRYETETSNHEISTLNQQHIAEPQNLVESLQASFHADAMAKYDEQMEPSASSGDHQWREEFEPVYKKDDELSKLAEPSWFSGYDRCNI</sequence>
<dbReference type="GO" id="GO:0007018">
    <property type="term" value="P:microtubule-based movement"/>
    <property type="evidence" value="ECO:0007669"/>
    <property type="project" value="InterPro"/>
</dbReference>
<feature type="coiled-coil region" evidence="8">
    <location>
        <begin position="438"/>
        <end position="465"/>
    </location>
</feature>
<evidence type="ECO:0000313" key="12">
    <source>
        <dbReference type="Proteomes" id="UP000029121"/>
    </source>
</evidence>
<keyword evidence="1" id="KW-0493">Microtubule</keyword>
<dbReference type="PROSITE" id="PS50067">
    <property type="entry name" value="KINESIN_MOTOR_2"/>
    <property type="match status" value="1"/>
</dbReference>
<feature type="coiled-coil region" evidence="8">
    <location>
        <begin position="1223"/>
        <end position="1264"/>
    </location>
</feature>
<keyword evidence="2 7" id="KW-0547">Nucleotide-binding</keyword>
<comment type="similarity">
    <text evidence="6">Belongs to the TRAFAC class myosin-kinesin ATPase superfamily. Kinesin family. KIN-12 subfamily.</text>
</comment>
<dbReference type="Gene3D" id="3.40.850.10">
    <property type="entry name" value="Kinesin motor domain"/>
    <property type="match status" value="1"/>
</dbReference>
<dbReference type="GO" id="GO:0005874">
    <property type="term" value="C:microtubule"/>
    <property type="evidence" value="ECO:0007669"/>
    <property type="project" value="UniProtKB-KW"/>
</dbReference>
<evidence type="ECO:0000256" key="2">
    <source>
        <dbReference type="ARBA" id="ARBA00022741"/>
    </source>
</evidence>
<evidence type="ECO:0000256" key="4">
    <source>
        <dbReference type="ARBA" id="ARBA00023054"/>
    </source>
</evidence>
<dbReference type="GO" id="GO:0003777">
    <property type="term" value="F:microtubule motor activity"/>
    <property type="evidence" value="ECO:0007669"/>
    <property type="project" value="InterPro"/>
</dbReference>
<evidence type="ECO:0000256" key="7">
    <source>
        <dbReference type="PROSITE-ProRule" id="PRU00283"/>
    </source>
</evidence>
<dbReference type="GO" id="GO:0055046">
    <property type="term" value="P:microgametogenesis"/>
    <property type="evidence" value="ECO:0007669"/>
    <property type="project" value="UniProtKB-ARBA"/>
</dbReference>
<protein>
    <recommendedName>
        <fullName evidence="10">Kinesin motor domain-containing protein</fullName>
    </recommendedName>
</protein>
<proteinExistence type="inferred from homology"/>
<feature type="compositionally biased region" description="Polar residues" evidence="9">
    <location>
        <begin position="17"/>
        <end position="28"/>
    </location>
</feature>
<dbReference type="FunFam" id="3.40.850.10:FF:000052">
    <property type="entry name" value="Kinesin-like protein KIN-12F"/>
    <property type="match status" value="1"/>
</dbReference>
<dbReference type="PRINTS" id="PR00380">
    <property type="entry name" value="KINESINHEAVY"/>
</dbReference>
<dbReference type="PROSITE" id="PS00411">
    <property type="entry name" value="KINESIN_MOTOR_1"/>
    <property type="match status" value="1"/>
</dbReference>
<dbReference type="InterPro" id="IPR001752">
    <property type="entry name" value="Kinesin_motor_dom"/>
</dbReference>
<evidence type="ECO:0000313" key="11">
    <source>
        <dbReference type="EMBL" id="EOA29734.1"/>
    </source>
</evidence>
<dbReference type="Pfam" id="PF00225">
    <property type="entry name" value="Kinesin"/>
    <property type="match status" value="1"/>
</dbReference>
<evidence type="ECO:0000256" key="1">
    <source>
        <dbReference type="ARBA" id="ARBA00022701"/>
    </source>
</evidence>
<dbReference type="GO" id="GO:0008017">
    <property type="term" value="F:microtubule binding"/>
    <property type="evidence" value="ECO:0007669"/>
    <property type="project" value="InterPro"/>
</dbReference>
<feature type="region of interest" description="Disordered" evidence="9">
    <location>
        <begin position="707"/>
        <end position="742"/>
    </location>
</feature>
<dbReference type="InterPro" id="IPR027417">
    <property type="entry name" value="P-loop_NTPase"/>
</dbReference>
<evidence type="ECO:0000256" key="3">
    <source>
        <dbReference type="ARBA" id="ARBA00022840"/>
    </source>
</evidence>
<feature type="compositionally biased region" description="Polar residues" evidence="9">
    <location>
        <begin position="721"/>
        <end position="730"/>
    </location>
</feature>
<keyword evidence="5 7" id="KW-0505">Motor protein</keyword>
<accession>R0HJ69</accession>
<dbReference type="EMBL" id="KB870807">
    <property type="protein sequence ID" value="EOA29734.1"/>
    <property type="molecule type" value="Genomic_DNA"/>
</dbReference>
<dbReference type="GO" id="GO:0005524">
    <property type="term" value="F:ATP binding"/>
    <property type="evidence" value="ECO:0007669"/>
    <property type="project" value="UniProtKB-UniRule"/>
</dbReference>
<gene>
    <name evidence="11" type="ORF">CARUB_v10012821mg</name>
</gene>
<dbReference type="InterPro" id="IPR044986">
    <property type="entry name" value="KIF15/KIN-12"/>
</dbReference>
<dbReference type="STRING" id="81985.R0HJ69"/>
<keyword evidence="12" id="KW-1185">Reference proteome</keyword>
<feature type="binding site" evidence="7">
    <location>
        <begin position="170"/>
        <end position="177"/>
    </location>
    <ligand>
        <name>ATP</name>
        <dbReference type="ChEBI" id="CHEBI:30616"/>
    </ligand>
</feature>
<dbReference type="InterPro" id="IPR036961">
    <property type="entry name" value="Kinesin_motor_dom_sf"/>
</dbReference>
<evidence type="ECO:0000256" key="9">
    <source>
        <dbReference type="SAM" id="MobiDB-lite"/>
    </source>
</evidence>
<reference evidence="12" key="1">
    <citation type="journal article" date="2013" name="Nat. Genet.">
        <title>The Capsella rubella genome and the genomic consequences of rapid mating system evolution.</title>
        <authorList>
            <person name="Slotte T."/>
            <person name="Hazzouri K.M."/>
            <person name="Agren J.A."/>
            <person name="Koenig D."/>
            <person name="Maumus F."/>
            <person name="Guo Y.L."/>
            <person name="Steige K."/>
            <person name="Platts A.E."/>
            <person name="Escobar J.S."/>
            <person name="Newman L.K."/>
            <person name="Wang W."/>
            <person name="Mandakova T."/>
            <person name="Vello E."/>
            <person name="Smith L.M."/>
            <person name="Henz S.R."/>
            <person name="Steffen J."/>
            <person name="Takuno S."/>
            <person name="Brandvain Y."/>
            <person name="Coop G."/>
            <person name="Andolfatto P."/>
            <person name="Hu T.T."/>
            <person name="Blanchette M."/>
            <person name="Clark R.M."/>
            <person name="Quesneville H."/>
            <person name="Nordborg M."/>
            <person name="Gaut B.S."/>
            <person name="Lysak M.A."/>
            <person name="Jenkins J."/>
            <person name="Grimwood J."/>
            <person name="Chapman J."/>
            <person name="Prochnik S."/>
            <person name="Shu S."/>
            <person name="Rokhsar D."/>
            <person name="Schmutz J."/>
            <person name="Weigel D."/>
            <person name="Wright S.I."/>
        </authorList>
    </citation>
    <scope>NUCLEOTIDE SEQUENCE [LARGE SCALE GENOMIC DNA]</scope>
    <source>
        <strain evidence="12">cv. Monte Gargano</strain>
    </source>
</reference>
<evidence type="ECO:0000256" key="5">
    <source>
        <dbReference type="ARBA" id="ARBA00023175"/>
    </source>
</evidence>
<dbReference type="GO" id="GO:0009524">
    <property type="term" value="C:phragmoplast"/>
    <property type="evidence" value="ECO:0007669"/>
    <property type="project" value="UniProtKB-ARBA"/>
</dbReference>
<feature type="domain" description="Kinesin motor" evidence="10">
    <location>
        <begin position="96"/>
        <end position="431"/>
    </location>
</feature>
<dbReference type="Proteomes" id="UP000029121">
    <property type="component" value="Unassembled WGS sequence"/>
</dbReference>
<evidence type="ECO:0000256" key="6">
    <source>
        <dbReference type="ARBA" id="ARBA00034488"/>
    </source>
</evidence>
<dbReference type="GO" id="GO:0007112">
    <property type="term" value="P:male meiosis cytokinesis"/>
    <property type="evidence" value="ECO:0007669"/>
    <property type="project" value="UniProtKB-ARBA"/>
</dbReference>
<dbReference type="OrthoDB" id="3176171at2759"/>
<dbReference type="SUPFAM" id="SSF52540">
    <property type="entry name" value="P-loop containing nucleoside triphosphate hydrolases"/>
    <property type="match status" value="1"/>
</dbReference>
<feature type="region of interest" description="Disordered" evidence="9">
    <location>
        <begin position="1"/>
        <end position="74"/>
    </location>
</feature>
<dbReference type="eggNOG" id="KOG4280">
    <property type="taxonomic scope" value="Eukaryota"/>
</dbReference>
<dbReference type="PANTHER" id="PTHR37739:SF16">
    <property type="entry name" value="KINESIN-LIKE PROTEIN"/>
    <property type="match status" value="1"/>
</dbReference>